<comment type="similarity">
    <text evidence="2">Belongs to the peptidase S54 family.</text>
</comment>
<dbReference type="InterPro" id="IPR050925">
    <property type="entry name" value="Rhomboid_protease_S54"/>
</dbReference>
<dbReference type="Proteomes" id="UP000183567">
    <property type="component" value="Unassembled WGS sequence"/>
</dbReference>
<feature type="transmembrane region" description="Helical" evidence="7">
    <location>
        <begin position="278"/>
        <end position="301"/>
    </location>
</feature>
<dbReference type="GO" id="GO:0004252">
    <property type="term" value="F:serine-type endopeptidase activity"/>
    <property type="evidence" value="ECO:0007669"/>
    <property type="project" value="InterPro"/>
</dbReference>
<dbReference type="SUPFAM" id="SSF144091">
    <property type="entry name" value="Rhomboid-like"/>
    <property type="match status" value="1"/>
</dbReference>
<dbReference type="InterPro" id="IPR035952">
    <property type="entry name" value="Rhomboid-like_sf"/>
</dbReference>
<dbReference type="Gene3D" id="1.20.1540.10">
    <property type="entry name" value="Rhomboid-like"/>
    <property type="match status" value="1"/>
</dbReference>
<keyword evidence="10" id="KW-1185">Reference proteome</keyword>
<dbReference type="PANTHER" id="PTHR43731">
    <property type="entry name" value="RHOMBOID PROTEASE"/>
    <property type="match status" value="1"/>
</dbReference>
<proteinExistence type="inferred from homology"/>
<reference evidence="9 10" key="1">
    <citation type="submission" date="2016-03" db="EMBL/GenBank/DDBJ databases">
        <title>Comparative genomics of the ectomycorrhizal sister species Rhizopogon vinicolor and Rhizopogon vesiculosus (Basidiomycota: Boletales) reveals a divergence of the mating type B locus.</title>
        <authorList>
            <person name="Mujic A.B."/>
            <person name="Kuo A."/>
            <person name="Tritt A."/>
            <person name="Lipzen A."/>
            <person name="Chen C."/>
            <person name="Johnson J."/>
            <person name="Sharma A."/>
            <person name="Barry K."/>
            <person name="Grigoriev I.V."/>
            <person name="Spatafora J.W."/>
        </authorList>
    </citation>
    <scope>NUCLEOTIDE SEQUENCE [LARGE SCALE GENOMIC DNA]</scope>
    <source>
        <strain evidence="9 10">AM-OR11-056</strain>
    </source>
</reference>
<comment type="caution">
    <text evidence="9">The sequence shown here is derived from an EMBL/GenBank/DDBJ whole genome shotgun (WGS) entry which is preliminary data.</text>
</comment>
<dbReference type="PANTHER" id="PTHR43731:SF14">
    <property type="entry name" value="PRESENILIN-ASSOCIATED RHOMBOID-LIKE PROTEIN, MITOCHONDRIAL"/>
    <property type="match status" value="1"/>
</dbReference>
<comment type="subcellular location">
    <subcellularLocation>
        <location evidence="1">Membrane</location>
        <topology evidence="1">Multi-pass membrane protein</topology>
    </subcellularLocation>
</comment>
<dbReference type="GO" id="GO:0006465">
    <property type="term" value="P:signal peptide processing"/>
    <property type="evidence" value="ECO:0007669"/>
    <property type="project" value="TreeGrafter"/>
</dbReference>
<organism evidence="9 10">
    <name type="scientific">Rhizopogon vesiculosus</name>
    <dbReference type="NCBI Taxonomy" id="180088"/>
    <lineage>
        <taxon>Eukaryota</taxon>
        <taxon>Fungi</taxon>
        <taxon>Dikarya</taxon>
        <taxon>Basidiomycota</taxon>
        <taxon>Agaricomycotina</taxon>
        <taxon>Agaricomycetes</taxon>
        <taxon>Agaricomycetidae</taxon>
        <taxon>Boletales</taxon>
        <taxon>Suillineae</taxon>
        <taxon>Rhizopogonaceae</taxon>
        <taxon>Rhizopogon</taxon>
    </lineage>
</organism>
<feature type="transmembrane region" description="Helical" evidence="7">
    <location>
        <begin position="313"/>
        <end position="329"/>
    </location>
</feature>
<dbReference type="STRING" id="180088.A0A1J8QNZ8"/>
<evidence type="ECO:0000256" key="3">
    <source>
        <dbReference type="ARBA" id="ARBA00022692"/>
    </source>
</evidence>
<name>A0A1J8QNZ8_9AGAM</name>
<sequence length="335" mass="37318">MNALPNLLMSRRGLYVFHSTLIHSKCNTRMAPKLVHNTLFQLNLPVHSPQLKPLTTIASLIHAPATTIASPLSAPKAPLPSASLSNILQFARTQLRNATHRDVLRSGQSSFRRPPRRPNWLDSINGNVIFIGIIAINASVFLLWQGAKSTYQTTRDLTLLLFLHNNFLVNWKNITSGRVWTLITSCFSHQDIEHALFNGLSFYFMAPSVMQVLGNTRFLGLYFFVTNENTKGGIASSVASLVWNRFYKNETNYSSHGASGAILANIAFYACAFPRTTFLIFFVIPCPAWAFLPGILAFDVYRSVTDARTTTDTAGHVGGMLSGIGFYLWKMATRR</sequence>
<evidence type="ECO:0000256" key="4">
    <source>
        <dbReference type="ARBA" id="ARBA00022801"/>
    </source>
</evidence>
<keyword evidence="6 7" id="KW-0472">Membrane</keyword>
<feature type="transmembrane region" description="Helical" evidence="7">
    <location>
        <begin position="124"/>
        <end position="144"/>
    </location>
</feature>
<dbReference type="EMBL" id="LVVM01003199">
    <property type="protein sequence ID" value="OJA15273.1"/>
    <property type="molecule type" value="Genomic_DNA"/>
</dbReference>
<dbReference type="AlphaFoldDB" id="A0A1J8QNZ8"/>
<dbReference type="OrthoDB" id="418595at2759"/>
<keyword evidence="4" id="KW-0378">Hydrolase</keyword>
<feature type="domain" description="Peptidase S54 rhomboid" evidence="8">
    <location>
        <begin position="177"/>
        <end position="325"/>
    </location>
</feature>
<dbReference type="InterPro" id="IPR022764">
    <property type="entry name" value="Peptidase_S54_rhomboid_dom"/>
</dbReference>
<evidence type="ECO:0000313" key="10">
    <source>
        <dbReference type="Proteomes" id="UP000183567"/>
    </source>
</evidence>
<evidence type="ECO:0000256" key="5">
    <source>
        <dbReference type="ARBA" id="ARBA00022989"/>
    </source>
</evidence>
<evidence type="ECO:0000256" key="1">
    <source>
        <dbReference type="ARBA" id="ARBA00004141"/>
    </source>
</evidence>
<keyword evidence="3 7" id="KW-0812">Transmembrane</keyword>
<gene>
    <name evidence="9" type="ORF">AZE42_00960</name>
</gene>
<evidence type="ECO:0000313" key="9">
    <source>
        <dbReference type="EMBL" id="OJA15273.1"/>
    </source>
</evidence>
<keyword evidence="5 7" id="KW-1133">Transmembrane helix</keyword>
<evidence type="ECO:0000259" key="8">
    <source>
        <dbReference type="Pfam" id="PF01694"/>
    </source>
</evidence>
<evidence type="ECO:0000256" key="7">
    <source>
        <dbReference type="SAM" id="Phobius"/>
    </source>
</evidence>
<protein>
    <recommendedName>
        <fullName evidence="8">Peptidase S54 rhomboid domain-containing protein</fullName>
    </recommendedName>
</protein>
<dbReference type="GO" id="GO:0016020">
    <property type="term" value="C:membrane"/>
    <property type="evidence" value="ECO:0007669"/>
    <property type="project" value="UniProtKB-SubCell"/>
</dbReference>
<accession>A0A1J8QNZ8</accession>
<dbReference type="Pfam" id="PF01694">
    <property type="entry name" value="Rhomboid"/>
    <property type="match status" value="1"/>
</dbReference>
<evidence type="ECO:0000256" key="6">
    <source>
        <dbReference type="ARBA" id="ARBA00023136"/>
    </source>
</evidence>
<evidence type="ECO:0000256" key="2">
    <source>
        <dbReference type="ARBA" id="ARBA00009045"/>
    </source>
</evidence>